<name>F0F486_9BACT</name>
<dbReference type="EMBL" id="AEWX01000004">
    <property type="protein sequence ID" value="EGC21044.1"/>
    <property type="molecule type" value="Genomic_DNA"/>
</dbReference>
<reference evidence="2 3" key="1">
    <citation type="submission" date="2011-01" db="EMBL/GenBank/DDBJ databases">
        <authorList>
            <person name="Muzny D."/>
            <person name="Qin X."/>
            <person name="Deng J."/>
            <person name="Jiang H."/>
            <person name="Liu Y."/>
            <person name="Qu J."/>
            <person name="Song X.-Z."/>
            <person name="Zhang L."/>
            <person name="Thornton R."/>
            <person name="Coyle M."/>
            <person name="Francisco L."/>
            <person name="Jackson L."/>
            <person name="Javaid M."/>
            <person name="Korchina V."/>
            <person name="Kovar C."/>
            <person name="Mata R."/>
            <person name="Mathew T."/>
            <person name="Ngo R."/>
            <person name="Nguyen L."/>
            <person name="Nguyen N."/>
            <person name="Okwuonu G."/>
            <person name="Ongeri F."/>
            <person name="Pham C."/>
            <person name="Simmons D."/>
            <person name="Wilczek-Boney K."/>
            <person name="Hale W."/>
            <person name="Jakkamsetti A."/>
            <person name="Pham P."/>
            <person name="Ruth R."/>
            <person name="San Lucas F."/>
            <person name="Warren J."/>
            <person name="Zhang J."/>
            <person name="Zhao Z."/>
            <person name="Zhou C."/>
            <person name="Zhu D."/>
            <person name="Lee S."/>
            <person name="Bess C."/>
            <person name="Blankenburg K."/>
            <person name="Forbes L."/>
            <person name="Fu Q."/>
            <person name="Gubbala S."/>
            <person name="Hirani K."/>
            <person name="Jayaseelan J.C."/>
            <person name="Lara F."/>
            <person name="Munidasa M."/>
            <person name="Palculict T."/>
            <person name="Patil S."/>
            <person name="Pu L.-L."/>
            <person name="Saada N."/>
            <person name="Tang L."/>
            <person name="Weissenberger G."/>
            <person name="Zhu Y."/>
            <person name="Hemphill L."/>
            <person name="Shang Y."/>
            <person name="Youmans B."/>
            <person name="Ayvaz T."/>
            <person name="Ross M."/>
            <person name="Santibanez J."/>
            <person name="Aqrawi P."/>
            <person name="Gross S."/>
            <person name="Joshi V."/>
            <person name="Fowler G."/>
            <person name="Nazareth L."/>
            <person name="Reid J."/>
            <person name="Worley K."/>
            <person name="Petrosino J."/>
            <person name="Highlander S."/>
            <person name="Gibbs R."/>
        </authorList>
    </citation>
    <scope>NUCLEOTIDE SEQUENCE [LARGE SCALE GENOMIC DNA]</scope>
    <source>
        <strain evidence="2 3">DSM 16608</strain>
    </source>
</reference>
<organism evidence="2 3">
    <name type="scientific">Prevotella multiformis DSM 16608</name>
    <dbReference type="NCBI Taxonomy" id="888743"/>
    <lineage>
        <taxon>Bacteria</taxon>
        <taxon>Pseudomonadati</taxon>
        <taxon>Bacteroidota</taxon>
        <taxon>Bacteroidia</taxon>
        <taxon>Bacteroidales</taxon>
        <taxon>Prevotellaceae</taxon>
        <taxon>Prevotella</taxon>
    </lineage>
</organism>
<dbReference type="STRING" id="888743.HMPREF9141_0402"/>
<feature type="compositionally biased region" description="Basic and acidic residues" evidence="1">
    <location>
        <begin position="28"/>
        <end position="39"/>
    </location>
</feature>
<comment type="caution">
    <text evidence="2">The sequence shown here is derived from an EMBL/GenBank/DDBJ whole genome shotgun (WGS) entry which is preliminary data.</text>
</comment>
<dbReference type="Proteomes" id="UP000005697">
    <property type="component" value="Unassembled WGS sequence"/>
</dbReference>
<feature type="region of interest" description="Disordered" evidence="1">
    <location>
        <begin position="15"/>
        <end position="39"/>
    </location>
</feature>
<accession>F0F486</accession>
<evidence type="ECO:0000256" key="1">
    <source>
        <dbReference type="SAM" id="MobiDB-lite"/>
    </source>
</evidence>
<dbReference type="HOGENOM" id="CLU_3314704_0_0_10"/>
<gene>
    <name evidence="2" type="ORF">HMPREF9141_0402</name>
</gene>
<protein>
    <submittedName>
        <fullName evidence="2">Uncharacterized protein</fullName>
    </submittedName>
</protein>
<sequence length="39" mass="4473">MLSVSYLQVVPSSSDSVYRPLSRKKERHGLQKESRHTGE</sequence>
<evidence type="ECO:0000313" key="2">
    <source>
        <dbReference type="EMBL" id="EGC21044.1"/>
    </source>
</evidence>
<proteinExistence type="predicted"/>
<keyword evidence="3" id="KW-1185">Reference proteome</keyword>
<evidence type="ECO:0000313" key="3">
    <source>
        <dbReference type="Proteomes" id="UP000005697"/>
    </source>
</evidence>
<dbReference type="AlphaFoldDB" id="F0F486"/>